<gene>
    <name evidence="2" type="ORF">PIB30_032545</name>
</gene>
<name>A0ABU6Z9X4_9FABA</name>
<evidence type="ECO:0000313" key="3">
    <source>
        <dbReference type="Proteomes" id="UP001341840"/>
    </source>
</evidence>
<comment type="caution">
    <text evidence="2">The sequence shown here is derived from an EMBL/GenBank/DDBJ whole genome shotgun (WGS) entry which is preliminary data.</text>
</comment>
<evidence type="ECO:0000256" key="1">
    <source>
        <dbReference type="SAM" id="MobiDB-lite"/>
    </source>
</evidence>
<dbReference type="Proteomes" id="UP001341840">
    <property type="component" value="Unassembled WGS sequence"/>
</dbReference>
<protein>
    <submittedName>
        <fullName evidence="2">Uncharacterized protein</fullName>
    </submittedName>
</protein>
<keyword evidence="3" id="KW-1185">Reference proteome</keyword>
<feature type="region of interest" description="Disordered" evidence="1">
    <location>
        <begin position="1"/>
        <end position="70"/>
    </location>
</feature>
<dbReference type="EMBL" id="JASCZI010272004">
    <property type="protein sequence ID" value="MED6219076.1"/>
    <property type="molecule type" value="Genomic_DNA"/>
</dbReference>
<accession>A0ABU6Z9X4</accession>
<sequence>MFPPDLPAGQTPDAPELRQPNENDLRELNPRVGRRARAGGRGGARQGAARAEAHHMPHSRMKLRGYSDQAGPSQLYQLEIQTSADQFSEPVPAWDTQDRYMIDWNSDFLGVSTTAPGYTTVQDPSLFFQSGQE</sequence>
<reference evidence="2 3" key="1">
    <citation type="journal article" date="2023" name="Plants (Basel)">
        <title>Bridging the Gap: Combining Genomics and Transcriptomics Approaches to Understand Stylosanthes scabra, an Orphan Legume from the Brazilian Caatinga.</title>
        <authorList>
            <person name="Ferreira-Neto J.R.C."/>
            <person name="da Silva M.D."/>
            <person name="Binneck E."/>
            <person name="de Melo N.F."/>
            <person name="da Silva R.H."/>
            <person name="de Melo A.L.T.M."/>
            <person name="Pandolfi V."/>
            <person name="Bustamante F.O."/>
            <person name="Brasileiro-Vidal A.C."/>
            <person name="Benko-Iseppon A.M."/>
        </authorList>
    </citation>
    <scope>NUCLEOTIDE SEQUENCE [LARGE SCALE GENOMIC DNA]</scope>
    <source>
        <tissue evidence="2">Leaves</tissue>
    </source>
</reference>
<proteinExistence type="predicted"/>
<organism evidence="2 3">
    <name type="scientific">Stylosanthes scabra</name>
    <dbReference type="NCBI Taxonomy" id="79078"/>
    <lineage>
        <taxon>Eukaryota</taxon>
        <taxon>Viridiplantae</taxon>
        <taxon>Streptophyta</taxon>
        <taxon>Embryophyta</taxon>
        <taxon>Tracheophyta</taxon>
        <taxon>Spermatophyta</taxon>
        <taxon>Magnoliopsida</taxon>
        <taxon>eudicotyledons</taxon>
        <taxon>Gunneridae</taxon>
        <taxon>Pentapetalae</taxon>
        <taxon>rosids</taxon>
        <taxon>fabids</taxon>
        <taxon>Fabales</taxon>
        <taxon>Fabaceae</taxon>
        <taxon>Papilionoideae</taxon>
        <taxon>50 kb inversion clade</taxon>
        <taxon>dalbergioids sensu lato</taxon>
        <taxon>Dalbergieae</taxon>
        <taxon>Pterocarpus clade</taxon>
        <taxon>Stylosanthes</taxon>
    </lineage>
</organism>
<feature type="compositionally biased region" description="Basic and acidic residues" evidence="1">
    <location>
        <begin position="15"/>
        <end position="29"/>
    </location>
</feature>
<evidence type="ECO:0000313" key="2">
    <source>
        <dbReference type="EMBL" id="MED6219076.1"/>
    </source>
</evidence>